<gene>
    <name evidence="3" type="ORF">FYJ74_09630</name>
</gene>
<reference evidence="3 4" key="1">
    <citation type="submission" date="2019-08" db="EMBL/GenBank/DDBJ databases">
        <title>In-depth cultivation of the pig gut microbiome towards novel bacterial diversity and tailored functional studies.</title>
        <authorList>
            <person name="Wylensek D."/>
            <person name="Hitch T.C.A."/>
            <person name="Clavel T."/>
        </authorList>
    </citation>
    <scope>NUCLEOTIDE SEQUENCE [LARGE SCALE GENOMIC DNA]</scope>
    <source>
        <strain evidence="3 4">SM-530-WT-4B</strain>
    </source>
</reference>
<comment type="caution">
    <text evidence="3">The sequence shown here is derived from an EMBL/GenBank/DDBJ whole genome shotgun (WGS) entry which is preliminary data.</text>
</comment>
<evidence type="ECO:0000259" key="2">
    <source>
        <dbReference type="Pfam" id="PF01979"/>
    </source>
</evidence>
<dbReference type="Proteomes" id="UP000473699">
    <property type="component" value="Unassembled WGS sequence"/>
</dbReference>
<dbReference type="SUPFAM" id="SSF51556">
    <property type="entry name" value="Metallo-dependent hydrolases"/>
    <property type="match status" value="1"/>
</dbReference>
<dbReference type="InterPro" id="IPR050287">
    <property type="entry name" value="MTA/SAH_deaminase"/>
</dbReference>
<dbReference type="PANTHER" id="PTHR43794:SF11">
    <property type="entry name" value="AMIDOHYDROLASE-RELATED DOMAIN-CONTAINING PROTEIN"/>
    <property type="match status" value="1"/>
</dbReference>
<sequence length="425" mass="47151">MTMAQLTGWIDGGASVFYGRIGWDERGLVTELTPLGGADECSSDAAVIRAGLFNAHSHPEQSIYADIVDKEWDLGTWCRRTIYRYSTAMTPRRVRLACERAFARMMAFGTTSVMASYYLHGNRGNELDREVLAAARSVGIRLIFGRMNYDVVNEDAFAGKKASQRSYYETPEVAEQYLRELTALEDEALMICPALHSMHASTETAIARGIALGWELRRPVQFHLSEDRGDVELSLKRHGCRPMAFLQRLLDEGRVPSLSHVIVSDCCWLDDEERRLIARNGMKVALNARMNARVKTGFPDVPALLASGIPLWCGTDGEASNDDLNVQGEREFLKARYRGVIDPKTIEGFGRQRFDFGAGYIGALGMGGWADLQVVKNGAVRDVYVGGRKTMEDGRLLGLDVERDVERPLREEVAAMTAAAAEPEA</sequence>
<dbReference type="AlphaFoldDB" id="A0A6L5YDN1"/>
<dbReference type="Pfam" id="PF01979">
    <property type="entry name" value="Amidohydro_1"/>
    <property type="match status" value="1"/>
</dbReference>
<keyword evidence="4" id="KW-1185">Reference proteome</keyword>
<dbReference type="GO" id="GO:0016810">
    <property type="term" value="F:hydrolase activity, acting on carbon-nitrogen (but not peptide) bonds"/>
    <property type="evidence" value="ECO:0007669"/>
    <property type="project" value="InterPro"/>
</dbReference>
<evidence type="ECO:0000313" key="4">
    <source>
        <dbReference type="Proteomes" id="UP000473699"/>
    </source>
</evidence>
<keyword evidence="1 3" id="KW-0378">Hydrolase</keyword>
<dbReference type="Gene3D" id="3.20.20.140">
    <property type="entry name" value="Metal-dependent hydrolases"/>
    <property type="match status" value="1"/>
</dbReference>
<organism evidence="3 4">
    <name type="scientific">Pyramidobacter porci</name>
    <dbReference type="NCBI Taxonomy" id="2605789"/>
    <lineage>
        <taxon>Bacteria</taxon>
        <taxon>Thermotogati</taxon>
        <taxon>Synergistota</taxon>
        <taxon>Synergistia</taxon>
        <taxon>Synergistales</taxon>
        <taxon>Dethiosulfovibrionaceae</taxon>
        <taxon>Pyramidobacter</taxon>
    </lineage>
</organism>
<dbReference type="EMBL" id="VUNH01000010">
    <property type="protein sequence ID" value="MST56290.1"/>
    <property type="molecule type" value="Genomic_DNA"/>
</dbReference>
<dbReference type="InterPro" id="IPR006680">
    <property type="entry name" value="Amidohydro-rel"/>
</dbReference>
<proteinExistence type="predicted"/>
<evidence type="ECO:0000313" key="3">
    <source>
        <dbReference type="EMBL" id="MST56290.1"/>
    </source>
</evidence>
<dbReference type="PANTHER" id="PTHR43794">
    <property type="entry name" value="AMINOHYDROLASE SSNA-RELATED"/>
    <property type="match status" value="1"/>
</dbReference>
<protein>
    <submittedName>
        <fullName evidence="3">Amidohydrolase family protein</fullName>
    </submittedName>
</protein>
<feature type="domain" description="Amidohydrolase-related" evidence="2">
    <location>
        <begin position="50"/>
        <end position="343"/>
    </location>
</feature>
<evidence type="ECO:0000256" key="1">
    <source>
        <dbReference type="ARBA" id="ARBA00022801"/>
    </source>
</evidence>
<accession>A0A6L5YDN1</accession>
<name>A0A6L5YDN1_9BACT</name>
<dbReference type="InterPro" id="IPR011059">
    <property type="entry name" value="Metal-dep_hydrolase_composite"/>
</dbReference>
<dbReference type="InterPro" id="IPR032466">
    <property type="entry name" value="Metal_Hydrolase"/>
</dbReference>
<dbReference type="SUPFAM" id="SSF51338">
    <property type="entry name" value="Composite domain of metallo-dependent hydrolases"/>
    <property type="match status" value="1"/>
</dbReference>